<proteinExistence type="predicted"/>
<dbReference type="eggNOG" id="ENOG502ZCD6">
    <property type="taxonomic scope" value="Bacteria"/>
</dbReference>
<sequence length="182" mass="20337">MEYPNALIYDEVLNDLYDYFFVADLDNMARFKEAQDLDDDLLSPLVSSEQGDRIVEQGVMLALPGITNRPYHLLFKHGAAATLAAPGNQVIHHKGGYLLEVTSGRVHLFTVPLLMDWSGRRAFVQDNKPSFALPKGHYRVEVLAGFLNGDPEGDAAIELLFTKAAPFQPQIDLQYRFALPDC</sequence>
<evidence type="ECO:0000313" key="2">
    <source>
        <dbReference type="Proteomes" id="UP000006755"/>
    </source>
</evidence>
<comment type="caution">
    <text evidence="1">The sequence shown here is derived from an EMBL/GenBank/DDBJ whole genome shotgun (WGS) entry which is preliminary data.</text>
</comment>
<gene>
    <name evidence="1" type="ORF">B3C1_15127</name>
</gene>
<dbReference type="RefSeq" id="WP_008485894.1">
    <property type="nucleotide sequence ID" value="NZ_AMRI01000024.1"/>
</dbReference>
<keyword evidence="2" id="KW-1185">Reference proteome</keyword>
<reference evidence="1 2" key="1">
    <citation type="journal article" date="2012" name="J. Bacteriol.">
        <title>Genome Sequence of Gallaecimonas xiamenensis Type Strain 3-C-1.</title>
        <authorList>
            <person name="Lai Q."/>
            <person name="Wang L."/>
            <person name="Wang W."/>
            <person name="Shao Z."/>
        </authorList>
    </citation>
    <scope>NUCLEOTIDE SEQUENCE [LARGE SCALE GENOMIC DNA]</scope>
    <source>
        <strain evidence="1 2">3-C-1</strain>
    </source>
</reference>
<accession>K2JW48</accession>
<name>K2JW48_9GAMM</name>
<organism evidence="1 2">
    <name type="scientific">Gallaecimonas xiamenensis 3-C-1</name>
    <dbReference type="NCBI Taxonomy" id="745411"/>
    <lineage>
        <taxon>Bacteria</taxon>
        <taxon>Pseudomonadati</taxon>
        <taxon>Pseudomonadota</taxon>
        <taxon>Gammaproteobacteria</taxon>
        <taxon>Enterobacterales</taxon>
        <taxon>Gallaecimonadaceae</taxon>
        <taxon>Gallaecimonas</taxon>
    </lineage>
</organism>
<protein>
    <submittedName>
        <fullName evidence="1">Uncharacterized protein</fullName>
    </submittedName>
</protein>
<dbReference type="Proteomes" id="UP000006755">
    <property type="component" value="Unassembled WGS sequence"/>
</dbReference>
<evidence type="ECO:0000313" key="1">
    <source>
        <dbReference type="EMBL" id="EKE69455.1"/>
    </source>
</evidence>
<dbReference type="OrthoDB" id="654004at2"/>
<dbReference type="STRING" id="745411.B3C1_15127"/>
<dbReference type="EMBL" id="AMRI01000024">
    <property type="protein sequence ID" value="EKE69455.1"/>
    <property type="molecule type" value="Genomic_DNA"/>
</dbReference>
<dbReference type="AlphaFoldDB" id="K2JW48"/>